<name>A0A4R2CIP7_SHIGR</name>
<dbReference type="InterPro" id="IPR009872">
    <property type="entry name" value="DUF1427"/>
</dbReference>
<dbReference type="Proteomes" id="UP000295351">
    <property type="component" value="Unassembled WGS sequence"/>
</dbReference>
<sequence length="87" mass="9400">MKLYLLSLGAGLLVGVIYSLINVRSPAPPVVALVGLFGMLAGEQIVPLARSLWNREAAGHSWLHHHVKPHVFGELPKGGEPSDRKQT</sequence>
<organism evidence="2 3">
    <name type="scientific">Shinella granuli</name>
    <dbReference type="NCBI Taxonomy" id="323621"/>
    <lineage>
        <taxon>Bacteria</taxon>
        <taxon>Pseudomonadati</taxon>
        <taxon>Pseudomonadota</taxon>
        <taxon>Alphaproteobacteria</taxon>
        <taxon>Hyphomicrobiales</taxon>
        <taxon>Rhizobiaceae</taxon>
        <taxon>Shinella</taxon>
    </lineage>
</organism>
<evidence type="ECO:0000313" key="3">
    <source>
        <dbReference type="Proteomes" id="UP000295351"/>
    </source>
</evidence>
<feature type="transmembrane region" description="Helical" evidence="1">
    <location>
        <begin position="29"/>
        <end position="46"/>
    </location>
</feature>
<dbReference type="EMBL" id="SLVX01000018">
    <property type="protein sequence ID" value="TCN39009.1"/>
    <property type="molecule type" value="Genomic_DNA"/>
</dbReference>
<dbReference type="RefSeq" id="WP_064331472.1">
    <property type="nucleotide sequence ID" value="NZ_BAABEI010000012.1"/>
</dbReference>
<evidence type="ECO:0000313" key="2">
    <source>
        <dbReference type="EMBL" id="TCN39009.1"/>
    </source>
</evidence>
<keyword evidence="3" id="KW-1185">Reference proteome</keyword>
<comment type="caution">
    <text evidence="2">The sequence shown here is derived from an EMBL/GenBank/DDBJ whole genome shotgun (WGS) entry which is preliminary data.</text>
</comment>
<dbReference type="NCBIfam" id="TIGR03510">
    <property type="entry name" value="XapX"/>
    <property type="match status" value="1"/>
</dbReference>
<dbReference type="Pfam" id="PF07235">
    <property type="entry name" value="DUF1427"/>
    <property type="match status" value="1"/>
</dbReference>
<reference evidence="2 3" key="1">
    <citation type="submission" date="2019-03" db="EMBL/GenBank/DDBJ databases">
        <title>Genomic Encyclopedia of Type Strains, Phase IV (KMG-IV): sequencing the most valuable type-strain genomes for metagenomic binning, comparative biology and taxonomic classification.</title>
        <authorList>
            <person name="Goeker M."/>
        </authorList>
    </citation>
    <scope>NUCLEOTIDE SEQUENCE [LARGE SCALE GENOMIC DNA]</scope>
    <source>
        <strain evidence="2 3">DSM 18401</strain>
    </source>
</reference>
<keyword evidence="1" id="KW-0472">Membrane</keyword>
<dbReference type="InterPro" id="IPR020017">
    <property type="entry name" value="XapX_domain"/>
</dbReference>
<proteinExistence type="predicted"/>
<keyword evidence="1" id="KW-0812">Transmembrane</keyword>
<dbReference type="AlphaFoldDB" id="A0A4R2CIP7"/>
<gene>
    <name evidence="2" type="ORF">EV665_11895</name>
</gene>
<evidence type="ECO:0000256" key="1">
    <source>
        <dbReference type="SAM" id="Phobius"/>
    </source>
</evidence>
<protein>
    <submittedName>
        <fullName evidence="2">XapX domain-containing protein</fullName>
    </submittedName>
</protein>
<keyword evidence="1" id="KW-1133">Transmembrane helix</keyword>
<accession>A0A4R2CIP7</accession>